<dbReference type="InterPro" id="IPR010093">
    <property type="entry name" value="SinI_DNA-bd"/>
</dbReference>
<dbReference type="GO" id="GO:0003677">
    <property type="term" value="F:DNA binding"/>
    <property type="evidence" value="ECO:0007669"/>
    <property type="project" value="UniProtKB-KW"/>
</dbReference>
<dbReference type="InterPro" id="IPR009061">
    <property type="entry name" value="DNA-bd_dom_put_sf"/>
</dbReference>
<dbReference type="SUPFAM" id="SSF46955">
    <property type="entry name" value="Putative DNA-binding domain"/>
    <property type="match status" value="1"/>
</dbReference>
<dbReference type="Proteomes" id="UP000030588">
    <property type="component" value="Unassembled WGS sequence"/>
</dbReference>
<dbReference type="Gene3D" id="3.90.105.50">
    <property type="match status" value="1"/>
</dbReference>
<organism evidence="2 3">
    <name type="scientific">Heyndrickxia ginsengihumi</name>
    <dbReference type="NCBI Taxonomy" id="363870"/>
    <lineage>
        <taxon>Bacteria</taxon>
        <taxon>Bacillati</taxon>
        <taxon>Bacillota</taxon>
        <taxon>Bacilli</taxon>
        <taxon>Bacillales</taxon>
        <taxon>Bacillaceae</taxon>
        <taxon>Heyndrickxia</taxon>
    </lineage>
</organism>
<dbReference type="InterPro" id="IPR038148">
    <property type="entry name" value="Tn1545/Tn916_Xis"/>
</dbReference>
<dbReference type="OrthoDB" id="515428at2"/>
<evidence type="ECO:0000313" key="3">
    <source>
        <dbReference type="Proteomes" id="UP000030588"/>
    </source>
</evidence>
<dbReference type="AlphaFoldDB" id="A0A0A6VDM2"/>
<gene>
    <name evidence="2" type="ORF">NG54_03220</name>
</gene>
<dbReference type="Pfam" id="PF12728">
    <property type="entry name" value="HTH_17"/>
    <property type="match status" value="1"/>
</dbReference>
<accession>A0A0A6VDM2</accession>
<dbReference type="EMBL" id="JRUN01000006">
    <property type="protein sequence ID" value="KHD86345.1"/>
    <property type="molecule type" value="Genomic_DNA"/>
</dbReference>
<comment type="caution">
    <text evidence="2">The sequence shown here is derived from an EMBL/GenBank/DDBJ whole genome shotgun (WGS) entry which is preliminary data.</text>
</comment>
<keyword evidence="2" id="KW-0238">DNA-binding</keyword>
<dbReference type="InterPro" id="IPR041657">
    <property type="entry name" value="HTH_17"/>
</dbReference>
<feature type="domain" description="Helix-turn-helix" evidence="1">
    <location>
        <begin position="6"/>
        <end position="53"/>
    </location>
</feature>
<sequence>MQRRTLTAKEVAEYLGVCKETIYTMVREKEIPHFKVRSRIFFSRESIDQWISQTELQSVDQNSAV</sequence>
<evidence type="ECO:0000259" key="1">
    <source>
        <dbReference type="Pfam" id="PF12728"/>
    </source>
</evidence>
<proteinExistence type="predicted"/>
<dbReference type="RefSeq" id="WP_035353126.1">
    <property type="nucleotide sequence ID" value="NZ_JBCNGA010000128.1"/>
</dbReference>
<reference evidence="2 3" key="1">
    <citation type="submission" date="2014-10" db="EMBL/GenBank/DDBJ databases">
        <title>Draft genome of phytase producing Bacillus ginsengihumi strain M2.11.</title>
        <authorList>
            <person name="Toymentseva A."/>
            <person name="Boulygina E.A."/>
            <person name="Kazakov S.V."/>
            <person name="Kayumov I."/>
            <person name="Suleimanova A.D."/>
            <person name="Mardanova A.M."/>
            <person name="Maria S.N."/>
            <person name="Sergey M.Y."/>
            <person name="Sharipova M.R."/>
        </authorList>
    </citation>
    <scope>NUCLEOTIDE SEQUENCE [LARGE SCALE GENOMIC DNA]</scope>
    <source>
        <strain evidence="2 3">M2.11</strain>
    </source>
</reference>
<dbReference type="STRING" id="363870.NG54_03220"/>
<name>A0A0A6VDM2_9BACI</name>
<protein>
    <submittedName>
        <fullName evidence="2">DNA-binding protein</fullName>
    </submittedName>
</protein>
<dbReference type="NCBIfam" id="TIGR01764">
    <property type="entry name" value="excise"/>
    <property type="match status" value="1"/>
</dbReference>
<evidence type="ECO:0000313" key="2">
    <source>
        <dbReference type="EMBL" id="KHD86345.1"/>
    </source>
</evidence>